<feature type="non-terminal residue" evidence="1">
    <location>
        <position position="1"/>
    </location>
</feature>
<comment type="caution">
    <text evidence="1">The sequence shown here is derived from an EMBL/GenBank/DDBJ whole genome shotgun (WGS) entry which is preliminary data.</text>
</comment>
<dbReference type="EMBL" id="LKCN02000013">
    <property type="protein sequence ID" value="RCI10226.1"/>
    <property type="molecule type" value="Genomic_DNA"/>
</dbReference>
<evidence type="ECO:0000313" key="1">
    <source>
        <dbReference type="EMBL" id="RCI10226.1"/>
    </source>
</evidence>
<dbReference type="GO" id="GO:0008081">
    <property type="term" value="F:phosphoric diester hydrolase activity"/>
    <property type="evidence" value="ECO:0007669"/>
    <property type="project" value="InterPro"/>
</dbReference>
<accession>A0A367L717</accession>
<dbReference type="Gene3D" id="3.20.20.190">
    <property type="entry name" value="Phosphatidylinositol (PI) phosphodiesterase"/>
    <property type="match status" value="1"/>
</dbReference>
<organism evidence="1 2">
    <name type="scientific">Ophiocordyceps polyrhachis-furcata BCC 54312</name>
    <dbReference type="NCBI Taxonomy" id="1330021"/>
    <lineage>
        <taxon>Eukaryota</taxon>
        <taxon>Fungi</taxon>
        <taxon>Dikarya</taxon>
        <taxon>Ascomycota</taxon>
        <taxon>Pezizomycotina</taxon>
        <taxon>Sordariomycetes</taxon>
        <taxon>Hypocreomycetidae</taxon>
        <taxon>Hypocreales</taxon>
        <taxon>Ophiocordycipitaceae</taxon>
        <taxon>Ophiocordyceps</taxon>
    </lineage>
</organism>
<name>A0A367L717_9HYPO</name>
<protein>
    <submittedName>
        <fullName evidence="1">Uncharacterized protein</fullName>
    </submittedName>
</protein>
<dbReference type="GO" id="GO:0006629">
    <property type="term" value="P:lipid metabolic process"/>
    <property type="evidence" value="ECO:0007669"/>
    <property type="project" value="InterPro"/>
</dbReference>
<keyword evidence="2" id="KW-1185">Reference proteome</keyword>
<proteinExistence type="predicted"/>
<dbReference type="AlphaFoldDB" id="A0A367L717"/>
<dbReference type="OrthoDB" id="4907280at2759"/>
<reference evidence="1 2" key="1">
    <citation type="journal article" date="2015" name="BMC Genomics">
        <title>Insights from the genome of Ophiocordyceps polyrhachis-furcata to pathogenicity and host specificity in insect fungi.</title>
        <authorList>
            <person name="Wichadakul D."/>
            <person name="Kobmoo N."/>
            <person name="Ingsriswang S."/>
            <person name="Tangphatsornruang S."/>
            <person name="Chantasingh D."/>
            <person name="Luangsa-ard J.J."/>
            <person name="Eurwilaichitr L."/>
        </authorList>
    </citation>
    <scope>NUCLEOTIDE SEQUENCE [LARGE SCALE GENOMIC DNA]</scope>
    <source>
        <strain evidence="1 2">BCC 54312</strain>
    </source>
</reference>
<dbReference type="Proteomes" id="UP000253664">
    <property type="component" value="Unassembled WGS sequence"/>
</dbReference>
<gene>
    <name evidence="1" type="ORF">L249_8727</name>
</gene>
<dbReference type="InterPro" id="IPR017946">
    <property type="entry name" value="PLC-like_Pdiesterase_TIM-brl"/>
</dbReference>
<sequence length="429" mass="47699">PGACLHRPPPVRNNSSALGVYFINLAISPYQSCNPVRTCTQISHDTTSASSQKGNKEKMKAGFLSLLGIFAFGVLGTTASEFTSLDNCTALNPGSKYANFPDQTPETVKKIINECRKCRQRGICKDPALRDDLDYDHFCGCLAQMRPRPVFVIASGVTNQERVSWALKHGANALELGVGPRGLFFNEWYTLPSKAKSTMWADQATSVISFIAQKVKEGHHVAFVWLEICWPDYCDVAKEEEDSCSLVGLMKLVREHLTPLKVPVLFSFYEVGNMKALNYTRDNLGPLDALSTPGTAVDSINLFKGGKLPKPRQRIMSHAFWREEDDTQEWEDELTAGVRSQAFNKVFTWINTENDDYQGVLGPALASGVDGIAYGFEQRSYQDWPPFRIAIGEVKSAIYDNPLTRLARRGDKPWIKQSMGKALSVLVSL</sequence>
<evidence type="ECO:0000313" key="2">
    <source>
        <dbReference type="Proteomes" id="UP000253664"/>
    </source>
</evidence>